<feature type="coiled-coil region" evidence="4">
    <location>
        <begin position="2341"/>
        <end position="2368"/>
    </location>
</feature>
<dbReference type="InterPro" id="IPR019734">
    <property type="entry name" value="TPR_rpt"/>
</dbReference>
<feature type="repeat" description="TPR" evidence="3">
    <location>
        <begin position="2060"/>
        <end position="2093"/>
    </location>
</feature>
<proteinExistence type="predicted"/>
<dbReference type="SMART" id="SM00028">
    <property type="entry name" value="TPR"/>
    <property type="match status" value="25"/>
</dbReference>
<dbReference type="PANTHER" id="PTHR45641:SF1">
    <property type="entry name" value="AAA+ ATPASE DOMAIN-CONTAINING PROTEIN"/>
    <property type="match status" value="1"/>
</dbReference>
<organism evidence="5 6">
    <name type="scientific">Rotaria sordida</name>
    <dbReference type="NCBI Taxonomy" id="392033"/>
    <lineage>
        <taxon>Eukaryota</taxon>
        <taxon>Metazoa</taxon>
        <taxon>Spiralia</taxon>
        <taxon>Gnathifera</taxon>
        <taxon>Rotifera</taxon>
        <taxon>Eurotatoria</taxon>
        <taxon>Bdelloidea</taxon>
        <taxon>Philodinida</taxon>
        <taxon>Philodinidae</taxon>
        <taxon>Rotaria</taxon>
    </lineage>
</organism>
<dbReference type="PROSITE" id="PS51996">
    <property type="entry name" value="TR_MART"/>
    <property type="match status" value="1"/>
</dbReference>
<feature type="repeat" description="TPR" evidence="3">
    <location>
        <begin position="1485"/>
        <end position="1518"/>
    </location>
</feature>
<dbReference type="SUPFAM" id="SSF56399">
    <property type="entry name" value="ADP-ribosylation"/>
    <property type="match status" value="1"/>
</dbReference>
<feature type="repeat" description="TPR" evidence="3">
    <location>
        <begin position="1927"/>
        <end position="1960"/>
    </location>
</feature>
<dbReference type="InterPro" id="IPR011990">
    <property type="entry name" value="TPR-like_helical_dom_sf"/>
</dbReference>
<feature type="repeat" description="TPR" evidence="3">
    <location>
        <begin position="1794"/>
        <end position="1827"/>
    </location>
</feature>
<dbReference type="Gene3D" id="1.25.40.10">
    <property type="entry name" value="Tetratricopeptide repeat domain"/>
    <property type="match status" value="12"/>
</dbReference>
<dbReference type="Pfam" id="PF13424">
    <property type="entry name" value="TPR_12"/>
    <property type="match status" value="3"/>
</dbReference>
<accession>A0A814VL04</accession>
<dbReference type="EMBL" id="CAJNOO010001716">
    <property type="protein sequence ID" value="CAF1190427.1"/>
    <property type="molecule type" value="Genomic_DNA"/>
</dbReference>
<feature type="repeat" description="TPR" evidence="3">
    <location>
        <begin position="829"/>
        <end position="862"/>
    </location>
</feature>
<keyword evidence="1" id="KW-0677">Repeat</keyword>
<feature type="repeat" description="TPR" evidence="3">
    <location>
        <begin position="1661"/>
        <end position="1694"/>
    </location>
</feature>
<evidence type="ECO:0000256" key="3">
    <source>
        <dbReference type="PROSITE-ProRule" id="PRU00339"/>
    </source>
</evidence>
<gene>
    <name evidence="5" type="ORF">RFH988_LOCUS24022</name>
</gene>
<dbReference type="Proteomes" id="UP000663882">
    <property type="component" value="Unassembled WGS sequence"/>
</dbReference>
<feature type="repeat" description="TPR" evidence="3">
    <location>
        <begin position="2328"/>
        <end position="2361"/>
    </location>
</feature>
<keyword evidence="4" id="KW-0175">Coiled coil</keyword>
<dbReference type="Gene3D" id="3.90.176.10">
    <property type="entry name" value="Toxin ADP-ribosyltransferase, Chain A, domain 1"/>
    <property type="match status" value="1"/>
</dbReference>
<dbReference type="PANTHER" id="PTHR45641">
    <property type="entry name" value="TETRATRICOPEPTIDE REPEAT PROTEIN (AFU_ORTHOLOGUE AFUA_6G03870)"/>
    <property type="match status" value="1"/>
</dbReference>
<feature type="repeat" description="TPR" evidence="3">
    <location>
        <begin position="1219"/>
        <end position="1252"/>
    </location>
</feature>
<sequence>MFPTTIQYHEYTPTNLSKLQTITVHELKQIFDDFNQFSSLFDFISHLINILDILKNIDVIILTDPLIINHKFYSLLIDLLEHICNKWHKRYYLPEIESFLFCHIIEILFKIEIHSEKLISPIKTCLKDIAKHGKHLYDKNNMKYFSKLVSLYIQNQKIINAIVKCLCSKYYVKMFERIGSDEFLLISCPMYWIAYTGSDKEETANILLNALLPSSIRLLQLKPSKHVTHLLDLLNHSFALCSSTIFTNNNLLVPITYTLLSIISDQSISEESQSMIKSILRLLLTLINNNQMIFQCVQQRQELFQNLIGLEDEAYIILVSIMNDSEIKSMINSNETFALCVQKYIEQQNDTNHFLTTRLKSILASPVNAEETTVPRIPPTTLLFQSIFTSNENENKEGITLMWYDKNIGIRDDTKKTIELLQKVNDYVLICSNRQTCIEYIDQIKTEKVFLILSGITAQDILDEIHDHQQIDSFYIFCMEPEKYEIYLNNNIYSKVNGIYTKYEPLLNALQENIRYSMKQSEAISLFDQDERSMRNLKEEIHTFKYFRVFKQVLLKTEYNNDTAKNDMIEICRNYYRKNKKELSNIDKFEQTYKSEDAIRWYTKQTFVYRLVNKALRTEDYEAMIILRFFIVNLSENLRQEYEDYKKKQNKYLRVLILYRGLKLPFAEVYSLKHNIGKTIATNGFLSTTRSKYVAYRFAKKGIKRTDVETVILEIEIDFKKLTVPFIDIAQYSDFPNEQEILFDLGASFIIKSADYDTDQKIWLVKLSAVSEETPSKYTQVLLEEYKSETDMNILLGKLLYKMEKYGICRRFFEKLLNFYGSEEYEKLATIYNFIGESYAYENDYDKAIVNYTKAYNYYIKLRQFQDAAIVTNYIGVAYFNKNDKENARFYCTKSQDMWKELPTYTSEYIHCEIGYMLNLCGCLEDDNQIACDYFLKALKIYENPSKMCNHIQHDHRIAEICENLAYRYNQDNDNDKALEYIMKSVNIRKTNISSLQKRKNYISCLEILRQICGKIHTNIWSEYADQFRKLSDTEDIDLLSRYKQALDTPDNIRRSHFKHNYNISESSKFLEYSLKTLKFISNKNSTNYENIIQAHIDIAHAYANTKDYHWSRQHCEKALEIYQTNALNNPKLMSTVFELLSNTYLHNNNFDEAFNLRMNALTTDDTTHHLAPREKEAQCYFDLGYELLGTNPDKALEFTNKSLEIRLEILPEDHVAIGFCYQDIGTAYENKSMFDEAIKHYKEAIEIYEKHLFDEEEYQFNVTECYRLCHSNIAEIYMKQNNYDEILYFKMKALSIDKKTCHLTEKEKEAQCYYDLGYTLVATSPDKALEFINKSLEIRLEILPEDHATIGFCHHDIGVAYQNKSMFDEAIKHYKEAIKIYEKHLFDEEEYQYNVTECYRLCHSNIAGIYTKQDDYDSAFNFRMKALSIDKKTCYLTEKEKEVQCFFDIGKELLDKDSIKALEFTKKSLEIRLEILPEDHATIGFCHQDIGVAYENKSMIDEAIKHYKEAIEIYEKHLFDEEQYQFNVIKCYSQCHSNIGKISLTNDYGTLTEYYEKAIKIMESDSSFFEHCFIGFYYHLIAVSCSIKSNYDLRLKYYKNCLDFYEIHGNTNVECNHINDISSCLIGLSQVYVRKEEFKLASDTVEKVRRMSPEGDLLLAYNYNRLGFSYMNKKHDEKAIETFKTSIEIYEKHLCDTDSSQSSDRDSYNSCLSTLAAIYLNQNKDDDVLHLKMKALNIGKKTCHLTEKEKEARWYYNLGCALVATSPDKALEFINKSLEIRLEILPEDHATIGLCHHDIGVAYYNKSMFDEAIKHYKEAIKIYEKHLLDEEEYQFNITECYRRCHSNIAGIYTKQGGYDSAFNFKMKALTIDKKTCHLTEKEKEAQCYFDLGDQLVVTSPDKALEFTKKSLEIRLEILPEDHATIGFCHQDIGVAYYNKSMFDEAIKHYKEAIKIYEKHLFDEEEYQCNVTECYRKCHSNIAGIYMKQNNYDGILYFKMKALNFDKTTCHLTKKEKEAQCYFDLGGELCLIQPDKALELTNKSLKIRLEILPEDHVTIGFCHQDIGAAYESKTMFDEAIEHYKKAIEIYEKHLSDTEKYQFNVRELYGRCHDNIAMIYRRQSKYDDSFNFKMKALTIDETTCHLTEKEKEAQCYYDLGDQLVVTSPDKALEFINKSLEIRLEILPEDHATIGFCHQDIGVAYENKSMVDEAIKHYKEAIEIYEKKYLFGGKRYHFNIMELYAICHYNIGRLSFNPNDYDIAIKYYKKQLNFYENLMETDVTCDFTNKILPYLINLSNIYINKKEYKLALDCLKKTKNILPDNDMRLGSYYLNMGICYANQRKYEEGIENYQKAVKILEKHLPTAQEDYALCYMNMGACYGSDKEETANILLNALLPSSIHLLQLKPSKHVTHLLDLLNHSFALCSSTIFTNNNLLVPITYTLLSIISDQSIFEESQSMIKSILRLLLTLINNNQMIFQCVQQRQELFQNLIGIEDEAYIILVSIMNDSEIKSMINSNETFALCVQKYIEQQNDTNTFLTARLKFILASPVNAEETTVPRIPPTTLSFQSIFTSNDNENKEGISLIWYDKNIGVRDDTKKTIELLQKVNDYVLICSNRQTCIEYIDQIKTEKVFLILSGITARDILDEIHDHQQIDSIYIFCMEPEKYEIYLNNNIYSKVNGIYTKYEPLFTALQENIRYSMKQTEAISLFDQDERSMRNLKEEIHTFKYFRVFKQVLLKTEYNNDRAKNDMIEICRNYYRKNKKELSNIDKFEQTYKSEDAIRWYTKQTFVYRLVNKALRTEDYEAMIILRFFIVNLSENLQQEYEDCKKKQNKRSRVLILYRGLKLPFAEVYSLKHNIGKTI</sequence>
<evidence type="ECO:0000313" key="6">
    <source>
        <dbReference type="Proteomes" id="UP000663882"/>
    </source>
</evidence>
<keyword evidence="2 3" id="KW-0802">TPR repeat</keyword>
<protein>
    <submittedName>
        <fullName evidence="5">Uncharacterized protein</fullName>
    </submittedName>
</protein>
<evidence type="ECO:0000256" key="2">
    <source>
        <dbReference type="ARBA" id="ARBA00022803"/>
    </source>
</evidence>
<reference evidence="5" key="1">
    <citation type="submission" date="2021-02" db="EMBL/GenBank/DDBJ databases">
        <authorList>
            <person name="Nowell W R."/>
        </authorList>
    </citation>
    <scope>NUCLEOTIDE SEQUENCE</scope>
</reference>
<name>A0A814VL04_9BILA</name>
<comment type="caution">
    <text evidence="5">The sequence shown here is derived from an EMBL/GenBank/DDBJ whole genome shotgun (WGS) entry which is preliminary data.</text>
</comment>
<dbReference type="OrthoDB" id="10035806at2759"/>
<feature type="repeat" description="TPR" evidence="3">
    <location>
        <begin position="2193"/>
        <end position="2226"/>
    </location>
</feature>
<dbReference type="Pfam" id="PF13181">
    <property type="entry name" value="TPR_8"/>
    <property type="match status" value="6"/>
</dbReference>
<dbReference type="PROSITE" id="PS50005">
    <property type="entry name" value="TPR"/>
    <property type="match status" value="11"/>
</dbReference>
<feature type="repeat" description="TPR" evidence="3">
    <location>
        <begin position="1352"/>
        <end position="1385"/>
    </location>
</feature>
<feature type="non-terminal residue" evidence="5">
    <location>
        <position position="2864"/>
    </location>
</feature>
<evidence type="ECO:0000313" key="5">
    <source>
        <dbReference type="EMBL" id="CAF1190427.1"/>
    </source>
</evidence>
<feature type="repeat" description="TPR" evidence="3">
    <location>
        <begin position="2243"/>
        <end position="2276"/>
    </location>
</feature>
<dbReference type="SUPFAM" id="SSF48452">
    <property type="entry name" value="TPR-like"/>
    <property type="match status" value="8"/>
</dbReference>
<evidence type="ECO:0000256" key="1">
    <source>
        <dbReference type="ARBA" id="ARBA00022737"/>
    </source>
</evidence>
<evidence type="ECO:0000256" key="4">
    <source>
        <dbReference type="SAM" id="Coils"/>
    </source>
</evidence>